<organism evidence="6 7">
    <name type="scientific">Venustampulla echinocandica</name>
    <dbReference type="NCBI Taxonomy" id="2656787"/>
    <lineage>
        <taxon>Eukaryota</taxon>
        <taxon>Fungi</taxon>
        <taxon>Dikarya</taxon>
        <taxon>Ascomycota</taxon>
        <taxon>Pezizomycotina</taxon>
        <taxon>Leotiomycetes</taxon>
        <taxon>Helotiales</taxon>
        <taxon>Pleuroascaceae</taxon>
        <taxon>Venustampulla</taxon>
    </lineage>
</organism>
<dbReference type="STRING" id="2656787.A0A370TEL7"/>
<feature type="compositionally biased region" description="Pro residues" evidence="3">
    <location>
        <begin position="513"/>
        <end position="522"/>
    </location>
</feature>
<feature type="region of interest" description="Disordered" evidence="3">
    <location>
        <begin position="469"/>
        <end position="544"/>
    </location>
</feature>
<proteinExistence type="predicted"/>
<protein>
    <recommendedName>
        <fullName evidence="5">Nephrocystin 3-like N-terminal domain-containing protein</fullName>
    </recommendedName>
</protein>
<feature type="compositionally biased region" description="Low complexity" evidence="3">
    <location>
        <begin position="1900"/>
        <end position="1910"/>
    </location>
</feature>
<dbReference type="InterPro" id="IPR036770">
    <property type="entry name" value="Ankyrin_rpt-contain_sf"/>
</dbReference>
<dbReference type="PROSITE" id="PS50088">
    <property type="entry name" value="ANK_REPEAT"/>
    <property type="match status" value="3"/>
</dbReference>
<comment type="caution">
    <text evidence="6">The sequence shown here is derived from an EMBL/GenBank/DDBJ whole genome shotgun (WGS) entry which is preliminary data.</text>
</comment>
<feature type="region of interest" description="Disordered" evidence="3">
    <location>
        <begin position="1872"/>
        <end position="1923"/>
    </location>
</feature>
<feature type="compositionally biased region" description="Basic and acidic residues" evidence="3">
    <location>
        <begin position="824"/>
        <end position="838"/>
    </location>
</feature>
<dbReference type="Gene3D" id="1.25.40.20">
    <property type="entry name" value="Ankyrin repeat-containing domain"/>
    <property type="match status" value="1"/>
</dbReference>
<dbReference type="PROSITE" id="PS50297">
    <property type="entry name" value="ANK_REP_REGION"/>
    <property type="match status" value="3"/>
</dbReference>
<sequence length="1923" mass="217723">MATSSFSEIPCDLFVRNPLLNFESQAQLEKLVDIVVVSLTEVNWLKDPGLSRDALPNARILYFNYVISKRSTGAPYTVKDIAKRFLKQFLSMRSECPLRPIVFVGHCIGGLVIQKALVSKSPSFASSSSISRVTAGVIFFCTPDVLKPDTQALLPFKQELEQLAKEYYDFLALINRLAFLVHSFYEIDGAKIVSPTTSGGPDTPSTIIPGFSSKAISTDPAALGKSGGSAESLFRETHEAVRYFIQKAPNMVSARLDDTTSRHTRPQLAPQDKELLQMLSHINCKSILDLNLGNLLRGYGSWILHDAQTTKWLNEPKSQVLWLHGDAGVGKTVASTYLIQELISIQELRDKIDVKTAQEPQHSGNLIAYFFCQRTESDQQSATIILSNLLQQLLQQRPDLIGLFRDRFKERRELAYLGLKELWTLIEEILHHHSVNTAYLVIEGLDECSHLRDELIRLLQPYIDGIPQHIRPPLDRQASHDGSAPPLHLRGGSGRPPPPPPGWRRPGAEQYMPEPPPLPPGWQLPASAHYMPRPPPPPQNFRTGAPILQSMQRQRPQTNSTQTVEITPPVFSTAEECQTRLTSYKLFSIKKAAPLNLQERPSWVRAEIIEEHLPQEDISKLIKKLNEAGLSAAEKKAALTPFQQIQIARLLDDVTAGERDPNFVWALAQFDRAERVVRLGLRETTELRVYLQRSPLDGLDPIVLWNNIERHKATSQGFQVGGGRYVAGVERVPIKLANKAKMYDDESSILSVRSGTVAEYARYHRNPPRRRPIRMGRRLREVLRSRRRRHRKARGGTTSGSEIDEIDWRTDISSLSSYSNITQDETKTERGKSDEGRVSHSPLAARQPNWTTRICIFITSRNDEYLTQQLSKALEISINLSVEEQIRRLIDRYVPKLLGLDQVFVDKVKKQLVERAQGRLPWIKLAIRELNKMATSDNLIPFLGTIPSQFEGFYQLYLTRDSGLRNKVERAVLTSMLLAMRPLNGSELHFLTRLSGLAEGSLDPSSGLEAYIEATGPFLDISLEGRIWFIHDTARQSVGAILQSDGIDLESLHAVVARHCFKHISKPNAWADRNSHLNYSIGFWMDHCRLASGKTVFSDSLSNEFFQKSSELREKWFDAYWRIRYPKEDKPYGFTLPHVVAESGYYQLLQQLHEQGDWLEDFNSLDSLGNMPLHWAARNGHLKAVELLLMVTDDLDRVNMDQLTPLHFAAIGGHCDIAECLILRGANVDSKARNATTILQSAASEGHQKMVEILLAEGAFIDATDMDGYRAQHLARKYGHIAIAEMLQKYESRMISTESLPGTTRIDGGFIGTVVDFVHSGRYFHKKISVDRMLSNESFDSIMTGAKGDLRPEAEDTESGFENPDPRKVRWLHLPANNMRWVEILMNKQYRDLEMPEAARAILRPEAWADRQHRPGKSIVHGRFMKSGSQKVSTKGMSLNKILECSSRRMPYLNWATEDERKKLNRIIKEVTEANQSSNNSGPNVASDKPDRYERLVWKYVYDEHPLHVRRTLDQSYYSTLHSTETRDVDQIPYKYFHQHFEESTMHPVLMVDQLWLWVLGKDTVITSFPQRWTESKRDSFDADNKTDVLETIIRSVDKNEAAIPDGYELAKFIINACASLCFAVTLSHQGTLPFPGCYETVIGEVADAETHLFREFTQAVVTEAEEATKEAAKGKVKSDLKINEKVFSIHEETKQLELIKDVRDELNMILMILRDQLKAVDESENVSSVKVASLHDNIQLHESEILQLDRRAEKVYIALKDLLDLKQKQANVAEARSQRHQAEETTTQGKAILLFTIITIIFLPLSFLCSFFAIQIVEFPTLTLSFVLRYMFPISAAISVPCIIVALNFDAISKLEVPKWSFPKLWTKKSTKRASRKTDSGKDVEKALTGVEGSRERSGSPQSTNSGSSILSRDGTSRRTRV</sequence>
<dbReference type="SUPFAM" id="SSF53474">
    <property type="entry name" value="alpha/beta-Hydrolases"/>
    <property type="match status" value="1"/>
</dbReference>
<evidence type="ECO:0000256" key="2">
    <source>
        <dbReference type="PROSITE-ProRule" id="PRU00023"/>
    </source>
</evidence>
<dbReference type="InterPro" id="IPR002110">
    <property type="entry name" value="Ankyrin_rpt"/>
</dbReference>
<keyword evidence="4" id="KW-0472">Membrane</keyword>
<dbReference type="Proteomes" id="UP000254866">
    <property type="component" value="Unassembled WGS sequence"/>
</dbReference>
<dbReference type="PANTHER" id="PTHR10039">
    <property type="entry name" value="AMELOGENIN"/>
    <property type="match status" value="1"/>
</dbReference>
<feature type="domain" description="Nephrocystin 3-like N-terminal" evidence="5">
    <location>
        <begin position="298"/>
        <end position="462"/>
    </location>
</feature>
<dbReference type="Pfam" id="PF00023">
    <property type="entry name" value="Ank"/>
    <property type="match status" value="1"/>
</dbReference>
<dbReference type="SUPFAM" id="SSF48403">
    <property type="entry name" value="Ankyrin repeat"/>
    <property type="match status" value="1"/>
</dbReference>
<dbReference type="RefSeq" id="XP_031866628.1">
    <property type="nucleotide sequence ID" value="XM_032017197.1"/>
</dbReference>
<feature type="repeat" description="ANK" evidence="2">
    <location>
        <begin position="1234"/>
        <end position="1266"/>
    </location>
</feature>
<evidence type="ECO:0000256" key="3">
    <source>
        <dbReference type="SAM" id="MobiDB-lite"/>
    </source>
</evidence>
<feature type="repeat" description="ANK" evidence="2">
    <location>
        <begin position="1168"/>
        <end position="1200"/>
    </location>
</feature>
<keyword evidence="2" id="KW-0040">ANK repeat</keyword>
<dbReference type="InterPro" id="IPR056884">
    <property type="entry name" value="NPHP3-like_N"/>
</dbReference>
<dbReference type="PANTHER" id="PTHR10039:SF14">
    <property type="entry name" value="NACHT DOMAIN-CONTAINING PROTEIN"/>
    <property type="match status" value="1"/>
</dbReference>
<accession>A0A370TEL7</accession>
<feature type="compositionally biased region" description="Basic and acidic residues" evidence="3">
    <location>
        <begin position="1877"/>
        <end position="1887"/>
    </location>
</feature>
<dbReference type="SMART" id="SM00248">
    <property type="entry name" value="ANK"/>
    <property type="match status" value="5"/>
</dbReference>
<feature type="region of interest" description="Disordered" evidence="3">
    <location>
        <begin position="819"/>
        <end position="843"/>
    </location>
</feature>
<dbReference type="Gene3D" id="1.20.58.340">
    <property type="entry name" value="Magnesium transport protein CorA, transmembrane region"/>
    <property type="match status" value="1"/>
</dbReference>
<dbReference type="Pfam" id="PF01544">
    <property type="entry name" value="CorA"/>
    <property type="match status" value="1"/>
</dbReference>
<evidence type="ECO:0000313" key="6">
    <source>
        <dbReference type="EMBL" id="RDL33135.1"/>
    </source>
</evidence>
<evidence type="ECO:0000256" key="1">
    <source>
        <dbReference type="ARBA" id="ARBA00022737"/>
    </source>
</evidence>
<keyword evidence="1" id="KW-0677">Repeat</keyword>
<dbReference type="Gene3D" id="3.40.50.300">
    <property type="entry name" value="P-loop containing nucleotide triphosphate hydrolases"/>
    <property type="match status" value="1"/>
</dbReference>
<dbReference type="GeneID" id="43601423"/>
<dbReference type="InterPro" id="IPR027417">
    <property type="entry name" value="P-loop_NTPase"/>
</dbReference>
<dbReference type="Pfam" id="PF12796">
    <property type="entry name" value="Ank_2"/>
    <property type="match status" value="1"/>
</dbReference>
<evidence type="ECO:0000259" key="5">
    <source>
        <dbReference type="Pfam" id="PF24883"/>
    </source>
</evidence>
<dbReference type="InterPro" id="IPR029058">
    <property type="entry name" value="AB_hydrolase_fold"/>
</dbReference>
<keyword evidence="7" id="KW-1185">Reference proteome</keyword>
<gene>
    <name evidence="6" type="ORF">BP5553_08574</name>
</gene>
<dbReference type="EMBL" id="NPIC01000009">
    <property type="protein sequence ID" value="RDL33135.1"/>
    <property type="molecule type" value="Genomic_DNA"/>
</dbReference>
<keyword evidence="4" id="KW-0812">Transmembrane</keyword>
<evidence type="ECO:0000256" key="4">
    <source>
        <dbReference type="SAM" id="Phobius"/>
    </source>
</evidence>
<feature type="transmembrane region" description="Helical" evidence="4">
    <location>
        <begin position="1827"/>
        <end position="1850"/>
    </location>
</feature>
<dbReference type="OrthoDB" id="3440029at2759"/>
<feature type="transmembrane region" description="Helical" evidence="4">
    <location>
        <begin position="1792"/>
        <end position="1815"/>
    </location>
</feature>
<reference evidence="6 7" key="1">
    <citation type="journal article" date="2018" name="IMA Fungus">
        <title>IMA Genome-F 9: Draft genome sequence of Annulohypoxylon stygium, Aspergillus mulundensis, Berkeleyomyces basicola (syn. Thielaviopsis basicola), Ceratocystis smalleyi, two Cercospora beticola strains, Coleophoma cylindrospora, Fusarium fracticaudum, Phialophora cf. hyalina, and Morchella septimelata.</title>
        <authorList>
            <person name="Wingfield B.D."/>
            <person name="Bills G.F."/>
            <person name="Dong Y."/>
            <person name="Huang W."/>
            <person name="Nel W.J."/>
            <person name="Swalarsk-Parry B.S."/>
            <person name="Vaghefi N."/>
            <person name="Wilken P.M."/>
            <person name="An Z."/>
            <person name="de Beer Z.W."/>
            <person name="De Vos L."/>
            <person name="Chen L."/>
            <person name="Duong T.A."/>
            <person name="Gao Y."/>
            <person name="Hammerbacher A."/>
            <person name="Kikkert J.R."/>
            <person name="Li Y."/>
            <person name="Li H."/>
            <person name="Li K."/>
            <person name="Li Q."/>
            <person name="Liu X."/>
            <person name="Ma X."/>
            <person name="Naidoo K."/>
            <person name="Pethybridge S.J."/>
            <person name="Sun J."/>
            <person name="Steenkamp E.T."/>
            <person name="van der Nest M.A."/>
            <person name="van Wyk S."/>
            <person name="Wingfield M.J."/>
            <person name="Xiong C."/>
            <person name="Yue Q."/>
            <person name="Zhang X."/>
        </authorList>
    </citation>
    <scope>NUCLEOTIDE SEQUENCE [LARGE SCALE GENOMIC DNA]</scope>
    <source>
        <strain evidence="6 7">BP 5553</strain>
    </source>
</reference>
<name>A0A370TEL7_9HELO</name>
<keyword evidence="4" id="KW-1133">Transmembrane helix</keyword>
<feature type="repeat" description="ANK" evidence="2">
    <location>
        <begin position="1201"/>
        <end position="1233"/>
    </location>
</feature>
<evidence type="ECO:0000313" key="7">
    <source>
        <dbReference type="Proteomes" id="UP000254866"/>
    </source>
</evidence>
<dbReference type="Pfam" id="PF24883">
    <property type="entry name" value="NPHP3_N"/>
    <property type="match status" value="1"/>
</dbReference>
<dbReference type="InterPro" id="IPR002523">
    <property type="entry name" value="MgTranspt_CorA/ZnTranspt_ZntB"/>
</dbReference>